<gene>
    <name evidence="4" type="ORF">PRECH8_23940</name>
</gene>
<sequence length="443" mass="49398">MMKRTIIVVLTAVMLLVSPLTAGAATVLLDPGHGGSDPGAIGVTGLYEKEVNLDIALKVRDELERRGYDVIMTRTTDTYLSLQERIMIAEQVKPDILVSIHANSFHRPDVKGTLVLYYDNRYPQQRYPASEAMIRLSPESRKLAEALLEAAVEAAGTVNRGLLASSVYMVRMGSMPSALIETAFLSNPEDEQLLKTQEFREKMAVGIANGIERYLPPRFRDIAGHWASKSILHLFKQGIVEGDGRYYYPDRSLTRAEFVAMLDRSGLLDEPESDMPATPIDLVWNVETLTEAVYGEASGTEPEIPVFHDLDESHWAYANLVKAIEAGILEGFVDGTIRPDGEITRAEVIVIIDRLLHGEEEQQDVQAATPAEAFMRYFQSHIPFVDVPVAEWFTNAVYRLYDLKIINGVSETSFAPHKLMSRAEAAVLIDRYLSSGLEESYKM</sequence>
<accession>A0A916VGL1</accession>
<keyword evidence="2" id="KW-0732">Signal</keyword>
<proteinExistence type="predicted"/>
<evidence type="ECO:0000313" key="4">
    <source>
        <dbReference type="EMBL" id="GFR39098.1"/>
    </source>
</evidence>
<dbReference type="GO" id="GO:0008745">
    <property type="term" value="F:N-acetylmuramoyl-L-alanine amidase activity"/>
    <property type="evidence" value="ECO:0007669"/>
    <property type="project" value="InterPro"/>
</dbReference>
<dbReference type="PROSITE" id="PS51272">
    <property type="entry name" value="SLH"/>
    <property type="match status" value="3"/>
</dbReference>
<evidence type="ECO:0000256" key="1">
    <source>
        <dbReference type="ARBA" id="ARBA00022801"/>
    </source>
</evidence>
<reference evidence="4" key="1">
    <citation type="submission" date="2020-08" db="EMBL/GenBank/DDBJ databases">
        <authorList>
            <person name="Uke A."/>
            <person name="Chhe C."/>
            <person name="Baramee S."/>
            <person name="Kosugi A."/>
        </authorList>
    </citation>
    <scope>NUCLEOTIDE SEQUENCE</scope>
    <source>
        <strain evidence="4">DA-C8</strain>
    </source>
</reference>
<feature type="signal peptide" evidence="2">
    <location>
        <begin position="1"/>
        <end position="24"/>
    </location>
</feature>
<name>A0A916VGL1_9BACL</name>
<keyword evidence="5" id="KW-1185">Reference proteome</keyword>
<dbReference type="PANTHER" id="PTHR30404:SF0">
    <property type="entry name" value="N-ACETYLMURAMOYL-L-ALANINE AMIDASE AMIC"/>
    <property type="match status" value="1"/>
</dbReference>
<dbReference type="GO" id="GO:0009253">
    <property type="term" value="P:peptidoglycan catabolic process"/>
    <property type="evidence" value="ECO:0007669"/>
    <property type="project" value="InterPro"/>
</dbReference>
<dbReference type="InterPro" id="IPR001119">
    <property type="entry name" value="SLH_dom"/>
</dbReference>
<organism evidence="4 5">
    <name type="scientific">Insulibacter thermoxylanivorax</name>
    <dbReference type="NCBI Taxonomy" id="2749268"/>
    <lineage>
        <taxon>Bacteria</taxon>
        <taxon>Bacillati</taxon>
        <taxon>Bacillota</taxon>
        <taxon>Bacilli</taxon>
        <taxon>Bacillales</taxon>
        <taxon>Paenibacillaceae</taxon>
        <taxon>Insulibacter</taxon>
    </lineage>
</organism>
<feature type="domain" description="SLH" evidence="3">
    <location>
        <begin position="214"/>
        <end position="276"/>
    </location>
</feature>
<dbReference type="SUPFAM" id="SSF53187">
    <property type="entry name" value="Zn-dependent exopeptidases"/>
    <property type="match status" value="1"/>
</dbReference>
<feature type="chain" id="PRO_5037931086" description="SLH domain-containing protein" evidence="2">
    <location>
        <begin position="25"/>
        <end position="443"/>
    </location>
</feature>
<keyword evidence="1" id="KW-0378">Hydrolase</keyword>
<protein>
    <recommendedName>
        <fullName evidence="3">SLH domain-containing protein</fullName>
    </recommendedName>
</protein>
<feature type="domain" description="SLH" evidence="3">
    <location>
        <begin position="303"/>
        <end position="366"/>
    </location>
</feature>
<evidence type="ECO:0000259" key="3">
    <source>
        <dbReference type="PROSITE" id="PS51272"/>
    </source>
</evidence>
<dbReference type="InterPro" id="IPR050695">
    <property type="entry name" value="N-acetylmuramoyl_amidase_3"/>
</dbReference>
<comment type="caution">
    <text evidence="4">The sequence shown here is derived from an EMBL/GenBank/DDBJ whole genome shotgun (WGS) entry which is preliminary data.</text>
</comment>
<dbReference type="GO" id="GO:0030288">
    <property type="term" value="C:outer membrane-bounded periplasmic space"/>
    <property type="evidence" value="ECO:0007669"/>
    <property type="project" value="TreeGrafter"/>
</dbReference>
<dbReference type="CDD" id="cd02696">
    <property type="entry name" value="MurNAc-LAA"/>
    <property type="match status" value="1"/>
</dbReference>
<dbReference type="Pfam" id="PF00395">
    <property type="entry name" value="SLH"/>
    <property type="match status" value="3"/>
</dbReference>
<evidence type="ECO:0000256" key="2">
    <source>
        <dbReference type="SAM" id="SignalP"/>
    </source>
</evidence>
<dbReference type="EMBL" id="BMAQ01000033">
    <property type="protein sequence ID" value="GFR39098.1"/>
    <property type="molecule type" value="Genomic_DNA"/>
</dbReference>
<dbReference type="SMART" id="SM00646">
    <property type="entry name" value="Ami_3"/>
    <property type="match status" value="1"/>
</dbReference>
<dbReference type="PANTHER" id="PTHR30404">
    <property type="entry name" value="N-ACETYLMURAMOYL-L-ALANINE AMIDASE"/>
    <property type="match status" value="1"/>
</dbReference>
<dbReference type="Pfam" id="PF01520">
    <property type="entry name" value="Amidase_3"/>
    <property type="match status" value="1"/>
</dbReference>
<dbReference type="AlphaFoldDB" id="A0A916VGL1"/>
<dbReference type="Gene3D" id="3.40.630.40">
    <property type="entry name" value="Zn-dependent exopeptidases"/>
    <property type="match status" value="1"/>
</dbReference>
<dbReference type="InterPro" id="IPR002508">
    <property type="entry name" value="MurNAc-LAA_cat"/>
</dbReference>
<feature type="domain" description="SLH" evidence="3">
    <location>
        <begin position="380"/>
        <end position="443"/>
    </location>
</feature>
<evidence type="ECO:0000313" key="5">
    <source>
        <dbReference type="Proteomes" id="UP000654993"/>
    </source>
</evidence>
<reference evidence="4" key="2">
    <citation type="journal article" date="2021" name="Data Brief">
        <title>Draft genome sequence data of the facultative, thermophilic, xylanolytic bacterium Paenibacillus sp. strain DA-C8.</title>
        <authorList>
            <person name="Chhe C."/>
            <person name="Uke A."/>
            <person name="Baramee S."/>
            <person name="Ungkulpasvich U."/>
            <person name="Tachaapaikoon C."/>
            <person name="Pason P."/>
            <person name="Waeonukul R."/>
            <person name="Ratanakhanokchai K."/>
            <person name="Kosugi A."/>
        </authorList>
    </citation>
    <scope>NUCLEOTIDE SEQUENCE</scope>
    <source>
        <strain evidence="4">DA-C8</strain>
    </source>
</reference>
<dbReference type="Proteomes" id="UP000654993">
    <property type="component" value="Unassembled WGS sequence"/>
</dbReference>